<dbReference type="Gene3D" id="3.40.50.720">
    <property type="entry name" value="NAD(P)-binding Rossmann-like Domain"/>
    <property type="match status" value="1"/>
</dbReference>
<dbReference type="PANTHER" id="PTHR43976:SF9">
    <property type="entry name" value="OXIDOREDUCTASE"/>
    <property type="match status" value="1"/>
</dbReference>
<evidence type="ECO:0000313" key="3">
    <source>
        <dbReference type="Proteomes" id="UP001386437"/>
    </source>
</evidence>
<accession>A0ABU8J3J1</accession>
<evidence type="ECO:0000313" key="2">
    <source>
        <dbReference type="EMBL" id="MEI6002284.1"/>
    </source>
</evidence>
<dbReference type="InterPro" id="IPR020904">
    <property type="entry name" value="Sc_DH/Rdtase_CS"/>
</dbReference>
<proteinExistence type="inferred from homology"/>
<dbReference type="Pfam" id="PF00106">
    <property type="entry name" value="adh_short"/>
    <property type="match status" value="1"/>
</dbReference>
<dbReference type="PRINTS" id="PR00080">
    <property type="entry name" value="SDRFAMILY"/>
</dbReference>
<dbReference type="PRINTS" id="PR00081">
    <property type="entry name" value="GDHRDH"/>
</dbReference>
<dbReference type="EMBL" id="JACFYJ010000104">
    <property type="protein sequence ID" value="MEI6002284.1"/>
    <property type="molecule type" value="Genomic_DNA"/>
</dbReference>
<sequence length="289" mass="30588">MSKTILITGTSNGFGNDVARTLAAAGHRVFATMRDINGRHREAALELQSQGIETLELDVTDDASVDAAFKALFAKTGGKLDVLINNAGIAAGGIQETFTPEQTRAMFDVNVFGIQRVTRAALPSMHQAKAGLIINIGSILGRVTLPFFALYGASKHAVEAVTEGYRYELSQQGIDVVLVQPGPYPTKLYTAIQKPADPARADSYGDVAKMPAAFEEFLGGLFASENAPNPHDIATAIVDIIAQPSGQRSNRVVVGLDFGAIAANTAIAPIQAKLVADIGMEHLNTLKTQ</sequence>
<dbReference type="SUPFAM" id="SSF51735">
    <property type="entry name" value="NAD(P)-binding Rossmann-fold domains"/>
    <property type="match status" value="1"/>
</dbReference>
<dbReference type="InterPro" id="IPR051911">
    <property type="entry name" value="SDR_oxidoreductase"/>
</dbReference>
<dbReference type="CDD" id="cd05374">
    <property type="entry name" value="17beta-HSD-like_SDR_c"/>
    <property type="match status" value="1"/>
</dbReference>
<dbReference type="PANTHER" id="PTHR43976">
    <property type="entry name" value="SHORT CHAIN DEHYDROGENASE"/>
    <property type="match status" value="1"/>
</dbReference>
<dbReference type="InterPro" id="IPR036291">
    <property type="entry name" value="NAD(P)-bd_dom_sf"/>
</dbReference>
<reference evidence="2 3" key="1">
    <citation type="journal article" date="2022" name="Arch. Microbiol.">
        <title>Paraburkholderia bengalensis sp. nov. isolated from roots of Oryza sativa, IR64.</title>
        <authorList>
            <person name="Nag P."/>
            <person name="Mondal N."/>
            <person name="Sarkar J."/>
            <person name="Das S."/>
        </authorList>
    </citation>
    <scope>NUCLEOTIDE SEQUENCE [LARGE SCALE GENOMIC DNA]</scope>
    <source>
        <strain evidence="2 3">IR64_4_BI</strain>
    </source>
</reference>
<dbReference type="Proteomes" id="UP001386437">
    <property type="component" value="Unassembled WGS sequence"/>
</dbReference>
<name>A0ABU8J3J1_9BURK</name>
<dbReference type="PROSITE" id="PS00061">
    <property type="entry name" value="ADH_SHORT"/>
    <property type="match status" value="1"/>
</dbReference>
<comment type="similarity">
    <text evidence="1">Belongs to the short-chain dehydrogenases/reductases (SDR) family.</text>
</comment>
<evidence type="ECO:0000256" key="1">
    <source>
        <dbReference type="RuleBase" id="RU000363"/>
    </source>
</evidence>
<keyword evidence="3" id="KW-1185">Reference proteome</keyword>
<dbReference type="InterPro" id="IPR002347">
    <property type="entry name" value="SDR_fam"/>
</dbReference>
<gene>
    <name evidence="2" type="ORF">H3V53_35725</name>
</gene>
<protein>
    <submittedName>
        <fullName evidence="2">SDR family oxidoreductase</fullName>
    </submittedName>
</protein>
<organism evidence="2 3">
    <name type="scientific">Paraburkholderia bengalensis</name>
    <dbReference type="NCBI Taxonomy" id="2747562"/>
    <lineage>
        <taxon>Bacteria</taxon>
        <taxon>Pseudomonadati</taxon>
        <taxon>Pseudomonadota</taxon>
        <taxon>Betaproteobacteria</taxon>
        <taxon>Burkholderiales</taxon>
        <taxon>Burkholderiaceae</taxon>
        <taxon>Paraburkholderia</taxon>
    </lineage>
</organism>
<comment type="caution">
    <text evidence="2">The sequence shown here is derived from an EMBL/GenBank/DDBJ whole genome shotgun (WGS) entry which is preliminary data.</text>
</comment>
<dbReference type="RefSeq" id="WP_336601925.1">
    <property type="nucleotide sequence ID" value="NZ_JACFYJ010000104.1"/>
</dbReference>